<dbReference type="EMBL" id="CP018221">
    <property type="protein sequence ID" value="API58105.1"/>
    <property type="molecule type" value="Genomic_DNA"/>
</dbReference>
<keyword evidence="1" id="KW-0812">Transmembrane</keyword>
<accession>A0A1L3ZR59</accession>
<feature type="transmembrane region" description="Helical" evidence="1">
    <location>
        <begin position="67"/>
        <end position="88"/>
    </location>
</feature>
<dbReference type="AlphaFoldDB" id="A0A1L3ZR59"/>
<reference evidence="3" key="1">
    <citation type="submission" date="2016-11" db="EMBL/GenBank/DDBJ databases">
        <title>Complete Genome Sequence of alachlor-degrading Sphingomonas sp. strain JJ-A5.</title>
        <authorList>
            <person name="Lee H."/>
            <person name="Ka J.-O."/>
        </authorList>
    </citation>
    <scope>NUCLEOTIDE SEQUENCE [LARGE SCALE GENOMIC DNA]</scope>
    <source>
        <strain evidence="3">JJ-A5</strain>
    </source>
</reference>
<feature type="transmembrane region" description="Helical" evidence="1">
    <location>
        <begin position="6"/>
        <end position="22"/>
    </location>
</feature>
<dbReference type="Proteomes" id="UP000182063">
    <property type="component" value="Chromosome"/>
</dbReference>
<dbReference type="KEGG" id="sphj:BSL82_01325"/>
<feature type="transmembrane region" description="Helical" evidence="1">
    <location>
        <begin position="42"/>
        <end position="61"/>
    </location>
</feature>
<keyword evidence="1" id="KW-0472">Membrane</keyword>
<organism evidence="2 3">
    <name type="scientific">Tardibacter chloracetimidivorans</name>
    <dbReference type="NCBI Taxonomy" id="1921510"/>
    <lineage>
        <taxon>Bacteria</taxon>
        <taxon>Pseudomonadati</taxon>
        <taxon>Pseudomonadota</taxon>
        <taxon>Alphaproteobacteria</taxon>
        <taxon>Sphingomonadales</taxon>
        <taxon>Sphingomonadaceae</taxon>
        <taxon>Tardibacter</taxon>
    </lineage>
</organism>
<dbReference type="STRING" id="1921510.BSL82_01325"/>
<evidence type="ECO:0000256" key="1">
    <source>
        <dbReference type="SAM" id="Phobius"/>
    </source>
</evidence>
<protein>
    <submittedName>
        <fullName evidence="2">Uncharacterized protein</fullName>
    </submittedName>
</protein>
<evidence type="ECO:0000313" key="3">
    <source>
        <dbReference type="Proteomes" id="UP000182063"/>
    </source>
</evidence>
<evidence type="ECO:0000313" key="2">
    <source>
        <dbReference type="EMBL" id="API58105.1"/>
    </source>
</evidence>
<name>A0A1L3ZR59_9SPHN</name>
<sequence>MYALFGGLIICGAKLGYLLFGISSEPPEDPLALKSWERKRRWLVISELAALPAFAAIAVLAGRLRHWPVEGVVALSMVLGALGFAFFLDAVRTLVSRRLNIGGGNG</sequence>
<proteinExistence type="predicted"/>
<keyword evidence="3" id="KW-1185">Reference proteome</keyword>
<gene>
    <name evidence="2" type="ORF">BSL82_01325</name>
</gene>
<keyword evidence="1" id="KW-1133">Transmembrane helix</keyword>